<dbReference type="Proteomes" id="UP000002011">
    <property type="component" value="Chromosome"/>
</dbReference>
<accession>C6VSN4</accession>
<dbReference type="InterPro" id="IPR015915">
    <property type="entry name" value="Kelch-typ_b-propeller"/>
</dbReference>
<evidence type="ECO:0000313" key="4">
    <source>
        <dbReference type="Proteomes" id="UP000002011"/>
    </source>
</evidence>
<name>C6VSN4_DYAFD</name>
<dbReference type="PANTHER" id="PTHR45632">
    <property type="entry name" value="LD33804P"/>
    <property type="match status" value="1"/>
</dbReference>
<dbReference type="EMBL" id="CP001619">
    <property type="protein sequence ID" value="ACT92856.1"/>
    <property type="molecule type" value="Genomic_DNA"/>
</dbReference>
<organism evidence="3 4">
    <name type="scientific">Dyadobacter fermentans (strain ATCC 700827 / DSM 18053 / CIP 107007 / KCTC 52180 / NS114)</name>
    <dbReference type="NCBI Taxonomy" id="471854"/>
    <lineage>
        <taxon>Bacteria</taxon>
        <taxon>Pseudomonadati</taxon>
        <taxon>Bacteroidota</taxon>
        <taxon>Cytophagia</taxon>
        <taxon>Cytophagales</taxon>
        <taxon>Spirosomataceae</taxon>
        <taxon>Dyadobacter</taxon>
    </lineage>
</organism>
<keyword evidence="1" id="KW-0880">Kelch repeat</keyword>
<keyword evidence="4" id="KW-1185">Reference proteome</keyword>
<dbReference type="STRING" id="471854.Dfer_1613"/>
<dbReference type="RefSeq" id="WP_015811110.1">
    <property type="nucleotide sequence ID" value="NC_013037.1"/>
</dbReference>
<keyword evidence="2" id="KW-0677">Repeat</keyword>
<dbReference type="AlphaFoldDB" id="C6VSN4"/>
<dbReference type="PANTHER" id="PTHR45632:SF3">
    <property type="entry name" value="KELCH-LIKE PROTEIN 32"/>
    <property type="match status" value="1"/>
</dbReference>
<proteinExistence type="predicted"/>
<evidence type="ECO:0000256" key="2">
    <source>
        <dbReference type="ARBA" id="ARBA00022737"/>
    </source>
</evidence>
<protein>
    <submittedName>
        <fullName evidence="3">Kelch repeat-containing protein</fullName>
    </submittedName>
</protein>
<dbReference type="Gene3D" id="2.120.10.80">
    <property type="entry name" value="Kelch-type beta propeller"/>
    <property type="match status" value="2"/>
</dbReference>
<dbReference type="eggNOG" id="COG3055">
    <property type="taxonomic scope" value="Bacteria"/>
</dbReference>
<gene>
    <name evidence="3" type="ordered locus">Dfer_1613</name>
</gene>
<sequence>MDQNGELSGGGRFDAVGFSVGNTGYISNGTGYDRYLRDNWAFDPQKNSWNRVADFPEGARREAFSFSIGNKAYVGYGTNTDTFSLRNDFYEFDPATGRWTRKADIPRLWNNNAVGLAVNGKGYIITGDYSKQVLEYDPVTNQWTVKKDFPGEDRSSAAGFVINGIGYLVGGNPGYGRGLVDVWEYDASQDSWTRRADIRSIGYEGTGFSVHGKGYICNANGSYKQIFEFDPAKNKWSRKKDFPGAATTSSVSFVIDGVAYVATGSTYGNVSNEIWRFDPE</sequence>
<evidence type="ECO:0000256" key="1">
    <source>
        <dbReference type="ARBA" id="ARBA00022441"/>
    </source>
</evidence>
<dbReference type="OrthoDB" id="103335at2"/>
<dbReference type="KEGG" id="dfe:Dfer_1613"/>
<evidence type="ECO:0000313" key="3">
    <source>
        <dbReference type="EMBL" id="ACT92856.1"/>
    </source>
</evidence>
<reference evidence="3 4" key="1">
    <citation type="journal article" date="2009" name="Stand. Genomic Sci.">
        <title>Complete genome sequence of Dyadobacter fermentans type strain (NS114).</title>
        <authorList>
            <person name="Lang E."/>
            <person name="Lapidus A."/>
            <person name="Chertkov O."/>
            <person name="Brettin T."/>
            <person name="Detter J.C."/>
            <person name="Han C."/>
            <person name="Copeland A."/>
            <person name="Glavina Del Rio T."/>
            <person name="Nolan M."/>
            <person name="Chen F."/>
            <person name="Lucas S."/>
            <person name="Tice H."/>
            <person name="Cheng J.F."/>
            <person name="Land M."/>
            <person name="Hauser L."/>
            <person name="Chang Y.J."/>
            <person name="Jeffries C.D."/>
            <person name="Kopitz M."/>
            <person name="Bruce D."/>
            <person name="Goodwin L."/>
            <person name="Pitluck S."/>
            <person name="Ovchinnikova G."/>
            <person name="Pati A."/>
            <person name="Ivanova N."/>
            <person name="Mavrommatis K."/>
            <person name="Chen A."/>
            <person name="Palaniappan K."/>
            <person name="Chain P."/>
            <person name="Bristow J."/>
            <person name="Eisen J.A."/>
            <person name="Markowitz V."/>
            <person name="Hugenholtz P."/>
            <person name="Goker M."/>
            <person name="Rohde M."/>
            <person name="Kyrpides N.C."/>
            <person name="Klenk H.P."/>
        </authorList>
    </citation>
    <scope>NUCLEOTIDE SEQUENCE [LARGE SCALE GENOMIC DNA]</scope>
    <source>
        <strain evidence="4">ATCC 700827 / DSM 18053 / CIP 107007 / KCTC 52180 / NS114</strain>
    </source>
</reference>
<dbReference type="HOGENOM" id="CLU_054483_0_0_10"/>
<dbReference type="SUPFAM" id="SSF117281">
    <property type="entry name" value="Kelch motif"/>
    <property type="match status" value="1"/>
</dbReference>